<gene>
    <name evidence="1" type="ORF">S01H1_28962</name>
</gene>
<evidence type="ECO:0000313" key="1">
    <source>
        <dbReference type="EMBL" id="GAF87055.1"/>
    </source>
</evidence>
<accession>X0UEZ8</accession>
<proteinExistence type="predicted"/>
<feature type="non-terminal residue" evidence="1">
    <location>
        <position position="122"/>
    </location>
</feature>
<organism evidence="1">
    <name type="scientific">marine sediment metagenome</name>
    <dbReference type="NCBI Taxonomy" id="412755"/>
    <lineage>
        <taxon>unclassified sequences</taxon>
        <taxon>metagenomes</taxon>
        <taxon>ecological metagenomes</taxon>
    </lineage>
</organism>
<protein>
    <submittedName>
        <fullName evidence="1">Uncharacterized protein</fullName>
    </submittedName>
</protein>
<reference evidence="1" key="1">
    <citation type="journal article" date="2014" name="Front. Microbiol.">
        <title>High frequency of phylogenetically diverse reductive dehalogenase-homologous genes in deep subseafloor sedimentary metagenomes.</title>
        <authorList>
            <person name="Kawai M."/>
            <person name="Futagami T."/>
            <person name="Toyoda A."/>
            <person name="Takaki Y."/>
            <person name="Nishi S."/>
            <person name="Hori S."/>
            <person name="Arai W."/>
            <person name="Tsubouchi T."/>
            <person name="Morono Y."/>
            <person name="Uchiyama I."/>
            <person name="Ito T."/>
            <person name="Fujiyama A."/>
            <person name="Inagaki F."/>
            <person name="Takami H."/>
        </authorList>
    </citation>
    <scope>NUCLEOTIDE SEQUENCE</scope>
    <source>
        <strain evidence="1">Expedition CK06-06</strain>
    </source>
</reference>
<sequence>MSIIFVVAILIAIGLFVWGLQAGWFTKTIYLSPNATNGDGNGDRNGENGEFELILLEDCNAVCISQNFLRGWEALFEDMHDCAFAGATPAVYGFPDENPLLRCCCSDETDTEGPECTETDGG</sequence>
<comment type="caution">
    <text evidence="1">The sequence shown here is derived from an EMBL/GenBank/DDBJ whole genome shotgun (WGS) entry which is preliminary data.</text>
</comment>
<name>X0UEZ8_9ZZZZ</name>
<dbReference type="EMBL" id="BARS01017732">
    <property type="protein sequence ID" value="GAF87055.1"/>
    <property type="molecule type" value="Genomic_DNA"/>
</dbReference>
<dbReference type="AlphaFoldDB" id="X0UEZ8"/>